<dbReference type="EMBL" id="JACEIK010009065">
    <property type="protein sequence ID" value="MCE3051925.1"/>
    <property type="molecule type" value="Genomic_DNA"/>
</dbReference>
<protein>
    <submittedName>
        <fullName evidence="1">Uncharacterized protein</fullName>
    </submittedName>
</protein>
<evidence type="ECO:0000313" key="2">
    <source>
        <dbReference type="Proteomes" id="UP000823775"/>
    </source>
</evidence>
<dbReference type="Proteomes" id="UP000823775">
    <property type="component" value="Unassembled WGS sequence"/>
</dbReference>
<keyword evidence="2" id="KW-1185">Reference proteome</keyword>
<organism evidence="1 2">
    <name type="scientific">Datura stramonium</name>
    <name type="common">Jimsonweed</name>
    <name type="synonym">Common thornapple</name>
    <dbReference type="NCBI Taxonomy" id="4076"/>
    <lineage>
        <taxon>Eukaryota</taxon>
        <taxon>Viridiplantae</taxon>
        <taxon>Streptophyta</taxon>
        <taxon>Embryophyta</taxon>
        <taxon>Tracheophyta</taxon>
        <taxon>Spermatophyta</taxon>
        <taxon>Magnoliopsida</taxon>
        <taxon>eudicotyledons</taxon>
        <taxon>Gunneridae</taxon>
        <taxon>Pentapetalae</taxon>
        <taxon>asterids</taxon>
        <taxon>lamiids</taxon>
        <taxon>Solanales</taxon>
        <taxon>Solanaceae</taxon>
        <taxon>Solanoideae</taxon>
        <taxon>Datureae</taxon>
        <taxon>Datura</taxon>
    </lineage>
</organism>
<gene>
    <name evidence="1" type="ORF">HAX54_051196</name>
</gene>
<name>A0ABS8WR03_DATST</name>
<reference evidence="1 2" key="1">
    <citation type="journal article" date="2021" name="BMC Genomics">
        <title>Datura genome reveals duplications of psychoactive alkaloid biosynthetic genes and high mutation rate following tissue culture.</title>
        <authorList>
            <person name="Rajewski A."/>
            <person name="Carter-House D."/>
            <person name="Stajich J."/>
            <person name="Litt A."/>
        </authorList>
    </citation>
    <scope>NUCLEOTIDE SEQUENCE [LARGE SCALE GENOMIC DNA]</scope>
    <source>
        <strain evidence="1">AR-01</strain>
    </source>
</reference>
<evidence type="ECO:0000313" key="1">
    <source>
        <dbReference type="EMBL" id="MCE3051925.1"/>
    </source>
</evidence>
<comment type="caution">
    <text evidence="1">The sequence shown here is derived from an EMBL/GenBank/DDBJ whole genome shotgun (WGS) entry which is preliminary data.</text>
</comment>
<accession>A0ABS8WR03</accession>
<sequence>MNLLPPTPMKNNLLVPTLIGSGSLQLMKFSISLDLRMRNAAAAISYVPGQNLKLETYSELVEIYRNYHGFLSASRNTAGSFNFNPKGPCFSSRYYYSGKNTSTDEWTEEVEYLDETGISFTPEGIRSVEPGLDDHVMVGGLKKPILNASAVAKLVEIVKRWRWGLDMETQLDKLHLYQI</sequence>
<proteinExistence type="predicted"/>